<comment type="caution">
    <text evidence="2">The sequence shown here is derived from an EMBL/GenBank/DDBJ whole genome shotgun (WGS) entry which is preliminary data.</text>
</comment>
<evidence type="ECO:0000256" key="1">
    <source>
        <dbReference type="SAM" id="MobiDB-lite"/>
    </source>
</evidence>
<protein>
    <submittedName>
        <fullName evidence="2">Uncharacterized protein</fullName>
    </submittedName>
</protein>
<feature type="region of interest" description="Disordered" evidence="1">
    <location>
        <begin position="548"/>
        <end position="594"/>
    </location>
</feature>
<evidence type="ECO:0000313" key="3">
    <source>
        <dbReference type="Proteomes" id="UP001165065"/>
    </source>
</evidence>
<keyword evidence="3" id="KW-1185">Reference proteome</keyword>
<name>A0A9W7GDN4_9STRA</name>
<dbReference type="OrthoDB" id="196190at2759"/>
<proteinExistence type="predicted"/>
<reference evidence="3" key="1">
    <citation type="journal article" date="2023" name="Commun. Biol.">
        <title>Genome analysis of Parmales, the sister group of diatoms, reveals the evolutionary specialization of diatoms from phago-mixotrophs to photoautotrophs.</title>
        <authorList>
            <person name="Ban H."/>
            <person name="Sato S."/>
            <person name="Yoshikawa S."/>
            <person name="Yamada K."/>
            <person name="Nakamura Y."/>
            <person name="Ichinomiya M."/>
            <person name="Sato N."/>
            <person name="Blanc-Mathieu R."/>
            <person name="Endo H."/>
            <person name="Kuwata A."/>
            <person name="Ogata H."/>
        </authorList>
    </citation>
    <scope>NUCLEOTIDE SEQUENCE [LARGE SCALE GENOMIC DNA]</scope>
</reference>
<feature type="region of interest" description="Disordered" evidence="1">
    <location>
        <begin position="205"/>
        <end position="226"/>
    </location>
</feature>
<accession>A0A9W7GDN4</accession>
<dbReference type="Proteomes" id="UP001165065">
    <property type="component" value="Unassembled WGS sequence"/>
</dbReference>
<dbReference type="AlphaFoldDB" id="A0A9W7GDN4"/>
<evidence type="ECO:0000313" key="2">
    <source>
        <dbReference type="EMBL" id="GMI41129.1"/>
    </source>
</evidence>
<feature type="region of interest" description="Disordered" evidence="1">
    <location>
        <begin position="731"/>
        <end position="763"/>
    </location>
</feature>
<gene>
    <name evidence="2" type="ORF">TrCOL_g12447</name>
</gene>
<sequence>MDSHVPVKTLTFEETWAKYRWLQEDIQKAKAEHEGRKANISRQLHVDNGDESEAEIHRNTVRAKLALVAPKYSNFETLKRSTSLGGLYHPKPGSKAGKLAILQRNERDNVAFNQVQKVQLPNWCFKIDLSKDSMRDLTLDLIDRKWAQSGGGKGKVTGKGNAAAKKKTRIKLSPRMSQDEKEEESPVVLAMKNFNKKALALNKKKTESKRIKNPKRRLPPSSGATGVRVAISSRGEILSTVKPEFEHLASKPCTFKPQYQCELTNSRRPATTPNPSLNYEEFGITKMNMVRAMKQHRKEVWLEKQKLDRQREENVLNSILAKESRRDVMYQERMHQERQTIFLRIVAMVVRTPQTLGPALLAGREKNRIARLRNISATIIQRNWKIHFSMRMMKLVLAFKNLGLQFSLSVRIRRKHRYIDIIKTFFLKIKNEAGPQIVKSFMYNVRKAQAYVRTFLACRKARRELIGRFWVKIEGRIRNDLVAAQHARYIESQNILSHVPELMDTIYKFRAAKSKADRIVSKVKRKNHERLEKNEFYGKHGVQNSHLRNHAKKHMKEKGGEEGEGEGEVKEMGVGEVEEEAQRGEEEAQKQKQKNALSNFITPEIRDAIIHRDVRAMRIAYLESTKNFISSAENFVPDKDTAKKLLTDQGKGEMQHMKMLAADLMTTKEVKRPMFCLFTGHYGGKDWFTIIQKAIKEDMIKKKKKKDKVLVFKPAKTIDLLIEKQAKERFEREHNKRVEAARRQRLEEKAGGRKKGVVTDDDM</sequence>
<dbReference type="EMBL" id="BRYA01000142">
    <property type="protein sequence ID" value="GMI41129.1"/>
    <property type="molecule type" value="Genomic_DNA"/>
</dbReference>
<feature type="compositionally biased region" description="Basic and acidic residues" evidence="1">
    <location>
        <begin position="557"/>
        <end position="573"/>
    </location>
</feature>
<feature type="compositionally biased region" description="Basic and acidic residues" evidence="1">
    <location>
        <begin position="580"/>
        <end position="590"/>
    </location>
</feature>
<feature type="region of interest" description="Disordered" evidence="1">
    <location>
        <begin position="150"/>
        <end position="186"/>
    </location>
</feature>
<feature type="compositionally biased region" description="Basic and acidic residues" evidence="1">
    <location>
        <begin position="731"/>
        <end position="751"/>
    </location>
</feature>
<organism evidence="2 3">
    <name type="scientific">Triparma columacea</name>
    <dbReference type="NCBI Taxonomy" id="722753"/>
    <lineage>
        <taxon>Eukaryota</taxon>
        <taxon>Sar</taxon>
        <taxon>Stramenopiles</taxon>
        <taxon>Ochrophyta</taxon>
        <taxon>Bolidophyceae</taxon>
        <taxon>Parmales</taxon>
        <taxon>Triparmaceae</taxon>
        <taxon>Triparma</taxon>
    </lineage>
</organism>